<reference evidence="1" key="1">
    <citation type="submission" date="2022-08" db="EMBL/GenBank/DDBJ databases">
        <authorList>
            <person name="Kallberg Y."/>
            <person name="Tangrot J."/>
            <person name="Rosling A."/>
        </authorList>
    </citation>
    <scope>NUCLEOTIDE SEQUENCE</scope>
    <source>
        <strain evidence="1">Wild A</strain>
    </source>
</reference>
<dbReference type="OrthoDB" id="10453498at2759"/>
<keyword evidence="2" id="KW-1185">Reference proteome</keyword>
<sequence>MTTNSNTINNLKRATCNNCGLFWKYRKPYILRKHLANHCKKCSKEISLYFASIVGKDKGKQDIEVKYISSKSDEPPIKKSKQTAMSNFFEPKKKLEKEKIDEIDCIITKAFIMSNILF</sequence>
<proteinExistence type="predicted"/>
<organism evidence="1 2">
    <name type="scientific">Funneliformis geosporum</name>
    <dbReference type="NCBI Taxonomy" id="1117311"/>
    <lineage>
        <taxon>Eukaryota</taxon>
        <taxon>Fungi</taxon>
        <taxon>Fungi incertae sedis</taxon>
        <taxon>Mucoromycota</taxon>
        <taxon>Glomeromycotina</taxon>
        <taxon>Glomeromycetes</taxon>
        <taxon>Glomerales</taxon>
        <taxon>Glomeraceae</taxon>
        <taxon>Funneliformis</taxon>
    </lineage>
</organism>
<protein>
    <submittedName>
        <fullName evidence="1">2520_t:CDS:1</fullName>
    </submittedName>
</protein>
<dbReference type="EMBL" id="CAMKVN010022972">
    <property type="protein sequence ID" value="CAI2199990.1"/>
    <property type="molecule type" value="Genomic_DNA"/>
</dbReference>
<dbReference type="Proteomes" id="UP001153678">
    <property type="component" value="Unassembled WGS sequence"/>
</dbReference>
<comment type="caution">
    <text evidence="1">The sequence shown here is derived from an EMBL/GenBank/DDBJ whole genome shotgun (WGS) entry which is preliminary data.</text>
</comment>
<name>A0A9W4TCC5_9GLOM</name>
<feature type="non-terminal residue" evidence="1">
    <location>
        <position position="118"/>
    </location>
</feature>
<dbReference type="AlphaFoldDB" id="A0A9W4TCC5"/>
<gene>
    <name evidence="1" type="ORF">FWILDA_LOCUS19347</name>
</gene>
<evidence type="ECO:0000313" key="2">
    <source>
        <dbReference type="Proteomes" id="UP001153678"/>
    </source>
</evidence>
<evidence type="ECO:0000313" key="1">
    <source>
        <dbReference type="EMBL" id="CAI2199990.1"/>
    </source>
</evidence>
<accession>A0A9W4TCC5</accession>